<evidence type="ECO:0000313" key="6">
    <source>
        <dbReference type="EMBL" id="EJK72523.1"/>
    </source>
</evidence>
<evidence type="ECO:0000256" key="3">
    <source>
        <dbReference type="ARBA" id="ARBA00022833"/>
    </source>
</evidence>
<organism evidence="6 7">
    <name type="scientific">Thalassiosira oceanica</name>
    <name type="common">Marine diatom</name>
    <dbReference type="NCBI Taxonomy" id="159749"/>
    <lineage>
        <taxon>Eukaryota</taxon>
        <taxon>Sar</taxon>
        <taxon>Stramenopiles</taxon>
        <taxon>Ochrophyta</taxon>
        <taxon>Bacillariophyta</taxon>
        <taxon>Coscinodiscophyceae</taxon>
        <taxon>Thalassiosirophycidae</taxon>
        <taxon>Thalassiosirales</taxon>
        <taxon>Thalassiosiraceae</taxon>
        <taxon>Thalassiosira</taxon>
    </lineage>
</organism>
<dbReference type="Gene3D" id="6.10.140.2220">
    <property type="match status" value="1"/>
</dbReference>
<protein>
    <recommendedName>
        <fullName evidence="5">MYND-type domain-containing protein</fullName>
    </recommendedName>
</protein>
<gene>
    <name evidence="6" type="ORF">THAOC_05939</name>
</gene>
<dbReference type="Pfam" id="PF01753">
    <property type="entry name" value="zf-MYND"/>
    <property type="match status" value="1"/>
</dbReference>
<evidence type="ECO:0000259" key="5">
    <source>
        <dbReference type="PROSITE" id="PS50865"/>
    </source>
</evidence>
<dbReference type="SUPFAM" id="SSF144232">
    <property type="entry name" value="HIT/MYND zinc finger-like"/>
    <property type="match status" value="1"/>
</dbReference>
<evidence type="ECO:0000313" key="7">
    <source>
        <dbReference type="Proteomes" id="UP000266841"/>
    </source>
</evidence>
<keyword evidence="2 4" id="KW-0863">Zinc-finger</keyword>
<reference evidence="6 7" key="1">
    <citation type="journal article" date="2012" name="Genome Biol.">
        <title>Genome and low-iron response of an oceanic diatom adapted to chronic iron limitation.</title>
        <authorList>
            <person name="Lommer M."/>
            <person name="Specht M."/>
            <person name="Roy A.S."/>
            <person name="Kraemer L."/>
            <person name="Andreson R."/>
            <person name="Gutowska M.A."/>
            <person name="Wolf J."/>
            <person name="Bergner S.V."/>
            <person name="Schilhabel M.B."/>
            <person name="Klostermeier U.C."/>
            <person name="Beiko R.G."/>
            <person name="Rosenstiel P."/>
            <person name="Hippler M."/>
            <person name="Laroche J."/>
        </authorList>
    </citation>
    <scope>NUCLEOTIDE SEQUENCE [LARGE SCALE GENOMIC DNA]</scope>
    <source>
        <strain evidence="6 7">CCMP1005</strain>
    </source>
</reference>
<dbReference type="PROSITE" id="PS50865">
    <property type="entry name" value="ZF_MYND_2"/>
    <property type="match status" value="1"/>
</dbReference>
<proteinExistence type="predicted"/>
<keyword evidence="7" id="KW-1185">Reference proteome</keyword>
<dbReference type="AlphaFoldDB" id="K0T1K1"/>
<feature type="domain" description="MYND-type" evidence="5">
    <location>
        <begin position="134"/>
        <end position="175"/>
    </location>
</feature>
<dbReference type="GO" id="GO:0008270">
    <property type="term" value="F:zinc ion binding"/>
    <property type="evidence" value="ECO:0007669"/>
    <property type="project" value="UniProtKB-KW"/>
</dbReference>
<evidence type="ECO:0000256" key="2">
    <source>
        <dbReference type="ARBA" id="ARBA00022771"/>
    </source>
</evidence>
<dbReference type="OrthoDB" id="56618at2759"/>
<evidence type="ECO:0000256" key="4">
    <source>
        <dbReference type="PROSITE-ProRule" id="PRU00134"/>
    </source>
</evidence>
<keyword evidence="3" id="KW-0862">Zinc</keyword>
<name>K0T1K1_THAOC</name>
<sequence>MIRNIVELVGLTSCYLVGCRDCVYILGDALSASDDHHGSRDRRMSIAVDTGLIELILKMVEDEDDGEDAISDALKWIVDLLEQGATRGSKLCLSIARVDVEELMQLSVVDVDGSFSHRIKQLVESARELCTRTCTCCAASLGVGRIFRCDKCGTVYCSRVCQTKDWTKGGHKKTCSGYDGGHNGRGGYDRGAPQVIAAYGARSTLRTLEELIALQDGSMFEDSEDNDSRFSDDSVAGGIQVEGCGLSEINGYFRRVGFHDDCPKFCKMTTFRGREEVFSLFRCRLTDNTRRWYISIVPMNSQPGTTKDVDFYAAPALSHDDYPPAKSWMSVPHGGGIDPPPTLTFAI</sequence>
<comment type="caution">
    <text evidence="6">The sequence shown here is derived from an EMBL/GenBank/DDBJ whole genome shotgun (WGS) entry which is preliminary data.</text>
</comment>
<dbReference type="InterPro" id="IPR002893">
    <property type="entry name" value="Znf_MYND"/>
</dbReference>
<accession>K0T1K1</accession>
<evidence type="ECO:0000256" key="1">
    <source>
        <dbReference type="ARBA" id="ARBA00022723"/>
    </source>
</evidence>
<keyword evidence="1" id="KW-0479">Metal-binding</keyword>
<dbReference type="EMBL" id="AGNL01005700">
    <property type="protein sequence ID" value="EJK72523.1"/>
    <property type="molecule type" value="Genomic_DNA"/>
</dbReference>
<dbReference type="Proteomes" id="UP000266841">
    <property type="component" value="Unassembled WGS sequence"/>
</dbReference>